<dbReference type="PANTHER" id="PTHR30290:SF38">
    <property type="entry name" value="D,D-DIPEPTIDE-BINDING PERIPLASMIC PROTEIN DDPA-RELATED"/>
    <property type="match status" value="1"/>
</dbReference>
<keyword evidence="3 4" id="KW-0732">Signal</keyword>
<evidence type="ECO:0000259" key="5">
    <source>
        <dbReference type="Pfam" id="PF00496"/>
    </source>
</evidence>
<feature type="domain" description="Solute-binding protein family 5" evidence="5">
    <location>
        <begin position="87"/>
        <end position="414"/>
    </location>
</feature>
<dbReference type="OrthoDB" id="9801912at2"/>
<gene>
    <name evidence="6" type="ORF">RG540_CH19790</name>
</gene>
<dbReference type="PATRIC" id="fig|1028800.3.peg.1993"/>
<dbReference type="InterPro" id="IPR039424">
    <property type="entry name" value="SBP_5"/>
</dbReference>
<feature type="signal peptide" evidence="4">
    <location>
        <begin position="1"/>
        <end position="36"/>
    </location>
</feature>
<dbReference type="eggNOG" id="COG0747">
    <property type="taxonomic scope" value="Bacteria"/>
</dbReference>
<dbReference type="CDD" id="cd00995">
    <property type="entry name" value="PBP2_NikA_DppA_OppA_like"/>
    <property type="match status" value="1"/>
</dbReference>
<dbReference type="GO" id="GO:0030288">
    <property type="term" value="C:outer membrane-bounded periplasmic space"/>
    <property type="evidence" value="ECO:0007669"/>
    <property type="project" value="UniProtKB-ARBA"/>
</dbReference>
<dbReference type="GO" id="GO:0015833">
    <property type="term" value="P:peptide transport"/>
    <property type="evidence" value="ECO:0007669"/>
    <property type="project" value="TreeGrafter"/>
</dbReference>
<dbReference type="Proteomes" id="UP000028181">
    <property type="component" value="Chromosome I"/>
</dbReference>
<dbReference type="GO" id="GO:0043190">
    <property type="term" value="C:ATP-binding cassette (ABC) transporter complex"/>
    <property type="evidence" value="ECO:0007669"/>
    <property type="project" value="InterPro"/>
</dbReference>
<dbReference type="GeneID" id="24256609"/>
<dbReference type="RefSeq" id="WP_038587212.1">
    <property type="nucleotide sequence ID" value="NZ_HG938353.1"/>
</dbReference>
<proteinExistence type="inferred from homology"/>
<protein>
    <submittedName>
        <fullName evidence="6">Peptide/opine/nickel uptake family ABC transporter, periplasmic substrate-binding protein</fullName>
    </submittedName>
</protein>
<dbReference type="AlphaFoldDB" id="A0A068SPI9"/>
<dbReference type="PANTHER" id="PTHR30290">
    <property type="entry name" value="PERIPLASMIC BINDING COMPONENT OF ABC TRANSPORTER"/>
    <property type="match status" value="1"/>
</dbReference>
<sequence length="516" mass="55983">MTNRILPAIRHARPIGGMIFSAVLAFGLCAAVPAKAQDSKPVRGGSITVSQTADAQPRNILTLRAGNSPWVKNVFETLTQTDPKTFEVKPLLAKSWKVAADGLSMDIVLRDDVTFHTGRKMTSDDVKFTLETMALPETAAQVGFIAKEFQSIDVTSPTTLTIKFKKPLANIFDLFEEANVIDKETYAKREDGSQVIGTGPFKFAKWTPGALIMLERYTGYRDKNLPYLDSIEFAIITDSTASVSALRSGRSVMATGLSQNDLVEFEGNPQYQFLNSGGAIYPFGVNVTKAPFDKKEVRQALGYAIDRQRINEQVFGGIGTPTDLFWGVGSPGYGEEQANRYNYDSKKAKALIEKAGATGAKVPIIVPSIPANRSIFEIVQNNLKEIGLAPEAVVLDVADFDKRQVAGDLGPAFLLIHGQVGFSTATLLSSLPSLRQGNPSGFWSDQYVTLRNAVTAANSPDATDKAVKALSDYMLDEAFSLPLLQTPGQTILSDTLKGVKATLRSQMLYGEAYLAE</sequence>
<dbReference type="Gene3D" id="3.10.105.10">
    <property type="entry name" value="Dipeptide-binding Protein, Domain 3"/>
    <property type="match status" value="1"/>
</dbReference>
<evidence type="ECO:0000313" key="6">
    <source>
        <dbReference type="EMBL" id="CDN48148.1"/>
    </source>
</evidence>
<feature type="chain" id="PRO_5001653276" evidence="4">
    <location>
        <begin position="37"/>
        <end position="516"/>
    </location>
</feature>
<organism evidence="6 7">
    <name type="scientific">Neorhizobium galegae bv. orientalis str. HAMBI 540</name>
    <dbReference type="NCBI Taxonomy" id="1028800"/>
    <lineage>
        <taxon>Bacteria</taxon>
        <taxon>Pseudomonadati</taxon>
        <taxon>Pseudomonadota</taxon>
        <taxon>Alphaproteobacteria</taxon>
        <taxon>Hyphomicrobiales</taxon>
        <taxon>Rhizobiaceae</taxon>
        <taxon>Rhizobium/Agrobacterium group</taxon>
        <taxon>Neorhizobium</taxon>
    </lineage>
</organism>
<evidence type="ECO:0000256" key="4">
    <source>
        <dbReference type="SAM" id="SignalP"/>
    </source>
</evidence>
<evidence type="ECO:0000256" key="2">
    <source>
        <dbReference type="ARBA" id="ARBA00005695"/>
    </source>
</evidence>
<evidence type="ECO:0000256" key="1">
    <source>
        <dbReference type="ARBA" id="ARBA00004418"/>
    </source>
</evidence>
<keyword evidence="7" id="KW-1185">Reference proteome</keyword>
<evidence type="ECO:0000256" key="3">
    <source>
        <dbReference type="ARBA" id="ARBA00022729"/>
    </source>
</evidence>
<dbReference type="SUPFAM" id="SSF53850">
    <property type="entry name" value="Periplasmic binding protein-like II"/>
    <property type="match status" value="1"/>
</dbReference>
<dbReference type="InterPro" id="IPR000914">
    <property type="entry name" value="SBP_5_dom"/>
</dbReference>
<dbReference type="Pfam" id="PF00496">
    <property type="entry name" value="SBP_bac_5"/>
    <property type="match status" value="1"/>
</dbReference>
<comment type="subcellular location">
    <subcellularLocation>
        <location evidence="1">Periplasm</location>
    </subcellularLocation>
</comment>
<dbReference type="Gene3D" id="3.40.190.10">
    <property type="entry name" value="Periplasmic binding protein-like II"/>
    <property type="match status" value="1"/>
</dbReference>
<dbReference type="EMBL" id="HG938353">
    <property type="protein sequence ID" value="CDN48148.1"/>
    <property type="molecule type" value="Genomic_DNA"/>
</dbReference>
<dbReference type="InterPro" id="IPR030678">
    <property type="entry name" value="Peptide/Ni-bd"/>
</dbReference>
<accession>A0A068SPI9</accession>
<dbReference type="KEGG" id="ngg:RG540_CH19790"/>
<comment type="similarity">
    <text evidence="2">Belongs to the bacterial solute-binding protein 5 family.</text>
</comment>
<reference evidence="7" key="1">
    <citation type="journal article" date="2014" name="BMC Genomics">
        <title>Genome sequencing of two Neorhizobium galegae strains reveals a noeT gene responsible for the unusual acetylation of the nodulation factors.</title>
        <authorList>
            <person name="Osterman J."/>
            <person name="Marsh J."/>
            <person name="Laine P.K."/>
            <person name="Zeng Z."/>
            <person name="Alatalo E."/>
            <person name="Sullivan J.T."/>
            <person name="Young J.P."/>
            <person name="Thomas-Oates J."/>
            <person name="Paulin L."/>
            <person name="Lindstrom K."/>
        </authorList>
    </citation>
    <scope>NUCLEOTIDE SEQUENCE [LARGE SCALE GENOMIC DNA]</scope>
    <source>
        <strain evidence="7">HAMBI 540</strain>
    </source>
</reference>
<name>A0A068SPI9_NEOGA</name>
<dbReference type="PIRSF" id="PIRSF002741">
    <property type="entry name" value="MppA"/>
    <property type="match status" value="1"/>
</dbReference>
<evidence type="ECO:0000313" key="7">
    <source>
        <dbReference type="Proteomes" id="UP000028181"/>
    </source>
</evidence>
<dbReference type="HOGENOM" id="CLU_017028_7_3_5"/>
<dbReference type="GO" id="GO:1904680">
    <property type="term" value="F:peptide transmembrane transporter activity"/>
    <property type="evidence" value="ECO:0007669"/>
    <property type="project" value="TreeGrafter"/>
</dbReference>